<dbReference type="PANTHER" id="PTHR30055:SF234">
    <property type="entry name" value="HTH-TYPE TRANSCRIPTIONAL REGULATOR BETI"/>
    <property type="match status" value="1"/>
</dbReference>
<dbReference type="SUPFAM" id="SSF46689">
    <property type="entry name" value="Homeodomain-like"/>
    <property type="match status" value="1"/>
</dbReference>
<dbReference type="SUPFAM" id="SSF48498">
    <property type="entry name" value="Tetracyclin repressor-like, C-terminal domain"/>
    <property type="match status" value="1"/>
</dbReference>
<reference evidence="7 8" key="1">
    <citation type="submission" date="2024-10" db="EMBL/GenBank/DDBJ databases">
        <title>The Natural Products Discovery Center: Release of the First 8490 Sequenced Strains for Exploring Actinobacteria Biosynthetic Diversity.</title>
        <authorList>
            <person name="Kalkreuter E."/>
            <person name="Kautsar S.A."/>
            <person name="Yang D."/>
            <person name="Bader C.D."/>
            <person name="Teijaro C.N."/>
            <person name="Fluegel L."/>
            <person name="Davis C.M."/>
            <person name="Simpson J.R."/>
            <person name="Lauterbach L."/>
            <person name="Steele A.D."/>
            <person name="Gui C."/>
            <person name="Meng S."/>
            <person name="Li G."/>
            <person name="Viehrig K."/>
            <person name="Ye F."/>
            <person name="Su P."/>
            <person name="Kiefer A.F."/>
            <person name="Nichols A."/>
            <person name="Cepeda A.J."/>
            <person name="Yan W."/>
            <person name="Fan B."/>
            <person name="Jiang Y."/>
            <person name="Adhikari A."/>
            <person name="Zheng C.-J."/>
            <person name="Schuster L."/>
            <person name="Cowan T.M."/>
            <person name="Smanski M.J."/>
            <person name="Chevrette M.G."/>
            <person name="De Carvalho L.P.S."/>
            <person name="Shen B."/>
        </authorList>
    </citation>
    <scope>NUCLEOTIDE SEQUENCE [LARGE SCALE GENOMIC DNA]</scope>
    <source>
        <strain evidence="7 8">NPDC015755</strain>
    </source>
</reference>
<dbReference type="InterPro" id="IPR004111">
    <property type="entry name" value="Repressor_TetR_C"/>
</dbReference>
<accession>A0ABW6YIM0</accession>
<evidence type="ECO:0000256" key="1">
    <source>
        <dbReference type="ARBA" id="ARBA00023015"/>
    </source>
</evidence>
<feature type="domain" description="HTH tetR-type" evidence="6">
    <location>
        <begin position="12"/>
        <end position="72"/>
    </location>
</feature>
<dbReference type="PROSITE" id="PS50977">
    <property type="entry name" value="HTH_TETR_2"/>
    <property type="match status" value="1"/>
</dbReference>
<proteinExistence type="predicted"/>
<organism evidence="7 8">
    <name type="scientific">Streptomyces lateritius</name>
    <dbReference type="NCBI Taxonomy" id="67313"/>
    <lineage>
        <taxon>Bacteria</taxon>
        <taxon>Bacillati</taxon>
        <taxon>Actinomycetota</taxon>
        <taxon>Actinomycetes</taxon>
        <taxon>Kitasatosporales</taxon>
        <taxon>Streptomycetaceae</taxon>
        <taxon>Streptomyces</taxon>
    </lineage>
</organism>
<dbReference type="RefSeq" id="WP_391936551.1">
    <property type="nucleotide sequence ID" value="NZ_JBIBSM010000016.1"/>
</dbReference>
<evidence type="ECO:0000313" key="8">
    <source>
        <dbReference type="Proteomes" id="UP001603013"/>
    </source>
</evidence>
<dbReference type="Proteomes" id="UP001603013">
    <property type="component" value="Unassembled WGS sequence"/>
</dbReference>
<comment type="caution">
    <text evidence="7">The sequence shown here is derived from an EMBL/GenBank/DDBJ whole genome shotgun (WGS) entry which is preliminary data.</text>
</comment>
<feature type="compositionally biased region" description="Pro residues" evidence="5">
    <location>
        <begin position="115"/>
        <end position="131"/>
    </location>
</feature>
<dbReference type="Gene3D" id="1.10.357.10">
    <property type="entry name" value="Tetracycline Repressor, domain 2"/>
    <property type="match status" value="2"/>
</dbReference>
<evidence type="ECO:0000256" key="3">
    <source>
        <dbReference type="ARBA" id="ARBA00023163"/>
    </source>
</evidence>
<dbReference type="InterPro" id="IPR009057">
    <property type="entry name" value="Homeodomain-like_sf"/>
</dbReference>
<evidence type="ECO:0000256" key="2">
    <source>
        <dbReference type="ARBA" id="ARBA00023125"/>
    </source>
</evidence>
<evidence type="ECO:0000259" key="6">
    <source>
        <dbReference type="PROSITE" id="PS50977"/>
    </source>
</evidence>
<evidence type="ECO:0000256" key="4">
    <source>
        <dbReference type="PROSITE-ProRule" id="PRU00335"/>
    </source>
</evidence>
<feature type="DNA-binding region" description="H-T-H motif" evidence="4">
    <location>
        <begin position="35"/>
        <end position="54"/>
    </location>
</feature>
<gene>
    <name evidence="7" type="ORF">ACF05T_26420</name>
</gene>
<dbReference type="Pfam" id="PF00440">
    <property type="entry name" value="TetR_N"/>
    <property type="match status" value="1"/>
</dbReference>
<dbReference type="InterPro" id="IPR001647">
    <property type="entry name" value="HTH_TetR"/>
</dbReference>
<dbReference type="Pfam" id="PF02909">
    <property type="entry name" value="TetR_C_1"/>
    <property type="match status" value="1"/>
</dbReference>
<dbReference type="PANTHER" id="PTHR30055">
    <property type="entry name" value="HTH-TYPE TRANSCRIPTIONAL REGULATOR RUTR"/>
    <property type="match status" value="1"/>
</dbReference>
<keyword evidence="1" id="KW-0805">Transcription regulation</keyword>
<evidence type="ECO:0000313" key="7">
    <source>
        <dbReference type="EMBL" id="MFF8279613.1"/>
    </source>
</evidence>
<name>A0ABW6YIM0_9ACTN</name>
<evidence type="ECO:0000256" key="5">
    <source>
        <dbReference type="SAM" id="MobiDB-lite"/>
    </source>
</evidence>
<dbReference type="InterPro" id="IPR050109">
    <property type="entry name" value="HTH-type_TetR-like_transc_reg"/>
</dbReference>
<sequence length="282" mass="30128">MNQARPSRRRPRLSRERVLRAALVVVDGEGLAGLSMRRVAEALGVETMALYRYTASKDELLDGLVEMIFIELEERLPVLDAPRDVVPDAADAARDVVPDAADGARDASVTLVAPAPAPATGPAPPTSPAPPGRGAEPAAASIRGALHAVAREMYRVAVAHPNVVPLCATRPLVVPLARRPQAVLRCHERLLALLLEAGVEPTAALRFYRSFLSWVLGFIVIDLRAVVDDPSETEPAFRLGLHRLAARDFPRLRALGPELAHRGGEPELIAGVDALIDAAIGP</sequence>
<dbReference type="InterPro" id="IPR036271">
    <property type="entry name" value="Tet_transcr_reg_TetR-rel_C_sf"/>
</dbReference>
<feature type="region of interest" description="Disordered" evidence="5">
    <location>
        <begin position="114"/>
        <end position="137"/>
    </location>
</feature>
<dbReference type="EMBL" id="JBIBSM010000016">
    <property type="protein sequence ID" value="MFF8279613.1"/>
    <property type="molecule type" value="Genomic_DNA"/>
</dbReference>
<keyword evidence="2 4" id="KW-0238">DNA-binding</keyword>
<keyword evidence="8" id="KW-1185">Reference proteome</keyword>
<keyword evidence="3" id="KW-0804">Transcription</keyword>
<protein>
    <submittedName>
        <fullName evidence="7">TetR/AcrR family transcriptional regulator</fullName>
    </submittedName>
</protein>